<dbReference type="GO" id="GO:0031515">
    <property type="term" value="C:tRNA (m1A) methyltransferase complex"/>
    <property type="evidence" value="ECO:0007669"/>
    <property type="project" value="InterPro"/>
</dbReference>
<dbReference type="GO" id="GO:0005739">
    <property type="term" value="C:mitochondrion"/>
    <property type="evidence" value="ECO:0007669"/>
    <property type="project" value="TreeGrafter"/>
</dbReference>
<reference evidence="5" key="1">
    <citation type="submission" date="2020-01" db="EMBL/GenBank/DDBJ databases">
        <authorList>
            <consortium name="DOE Joint Genome Institute"/>
            <person name="Haridas S."/>
            <person name="Albert R."/>
            <person name="Binder M."/>
            <person name="Bloem J."/>
            <person name="Labutti K."/>
            <person name="Salamov A."/>
            <person name="Andreopoulos B."/>
            <person name="Baker S.E."/>
            <person name="Barry K."/>
            <person name="Bills G."/>
            <person name="Bluhm B.H."/>
            <person name="Cannon C."/>
            <person name="Castanera R."/>
            <person name="Culley D.E."/>
            <person name="Daum C."/>
            <person name="Ezra D."/>
            <person name="Gonzalez J.B."/>
            <person name="Henrissat B."/>
            <person name="Kuo A."/>
            <person name="Liang C."/>
            <person name="Lipzen A."/>
            <person name="Lutzoni F."/>
            <person name="Magnuson J."/>
            <person name="Mondo S."/>
            <person name="Nolan M."/>
            <person name="Ohm R."/>
            <person name="Pangilinan J."/>
            <person name="Park H.-J."/>
            <person name="Ramirez L."/>
            <person name="Alfaro M."/>
            <person name="Sun H."/>
            <person name="Tritt A."/>
            <person name="Yoshinaga Y."/>
            <person name="Zwiers L.-H."/>
            <person name="Turgeon B.G."/>
            <person name="Goodwin S.B."/>
            <person name="Spatafora J.W."/>
            <person name="Crous P.W."/>
            <person name="Grigoriev I.V."/>
        </authorList>
    </citation>
    <scope>NUCLEOTIDE SEQUENCE</scope>
    <source>
        <strain evidence="5">CBS 342.82</strain>
    </source>
</reference>
<name>A0A6J3MH80_9PEZI</name>
<accession>A0A6J3MH80</accession>
<organism evidence="5">
    <name type="scientific">Dissoconium aciculare CBS 342.82</name>
    <dbReference type="NCBI Taxonomy" id="1314786"/>
    <lineage>
        <taxon>Eukaryota</taxon>
        <taxon>Fungi</taxon>
        <taxon>Dikarya</taxon>
        <taxon>Ascomycota</taxon>
        <taxon>Pezizomycotina</taxon>
        <taxon>Dothideomycetes</taxon>
        <taxon>Dothideomycetidae</taxon>
        <taxon>Mycosphaerellales</taxon>
        <taxon>Dissoconiaceae</taxon>
        <taxon>Dissoconium</taxon>
    </lineage>
</organism>
<dbReference type="Gene3D" id="3.10.330.20">
    <property type="match status" value="1"/>
</dbReference>
<dbReference type="OrthoDB" id="5585464at2759"/>
<dbReference type="GO" id="GO:0030488">
    <property type="term" value="P:tRNA methylation"/>
    <property type="evidence" value="ECO:0007669"/>
    <property type="project" value="InterPro"/>
</dbReference>
<dbReference type="Proteomes" id="UP000504637">
    <property type="component" value="Unplaced"/>
</dbReference>
<keyword evidence="4" id="KW-1185">Reference proteome</keyword>
<evidence type="ECO:0000256" key="1">
    <source>
        <dbReference type="ARBA" id="ARBA00012796"/>
    </source>
</evidence>
<gene>
    <name evidence="5" type="ORF">K489DRAFT_311494</name>
</gene>
<sequence length="407" mass="45166">MLLRQVRSRVRWPWCTRQVRNISDLRPFAYGDNIILENTTDRYAPHILCNLRPGKIIENHKGIIKHEDIVGKRVRSLVTAVQTSKKATRASQVYRVYEASLDEWVRYSERVVTPLYPSDANLIVNLLDLHPDPPHAATKQQSSEPRLEILEAGTGHGSLTLYLSRAIHAANPPLPDFSQAGTGDSNDPRLEEWRNERRAVLHTIEVSPKHSKHAQRTVSGFRNGMYAGNVDFHVGDVSEWIQHAMSTRGSDPFLSHVILDLPSAPEHFSKVTDALRVNGTLIVFAPSITQITECATHVKQSRLELDLQTVIELGVNGGTGGREWDVRFTRVRNSIPVRSESTAAPVTEGPTVAASDEPALINEAMSSGTSDGDSAPLHLVCRPKVGERIVGGGFLGVWRKRRAETSM</sequence>
<dbReference type="PANTHER" id="PTHR12133:SF1">
    <property type="entry name" value="TRNA (ADENINE(58)-N(1))-METHYLTRANSFERASE, MITOCHONDRIAL"/>
    <property type="match status" value="1"/>
</dbReference>
<reference evidence="5" key="3">
    <citation type="submission" date="2025-08" db="UniProtKB">
        <authorList>
            <consortium name="RefSeq"/>
        </authorList>
    </citation>
    <scope>IDENTIFICATION</scope>
    <source>
        <strain evidence="5">CBS 342.82</strain>
    </source>
</reference>
<dbReference type="GO" id="GO:0160107">
    <property type="term" value="F:tRNA (adenine(58)-N1)-methyltransferase activity"/>
    <property type="evidence" value="ECO:0007669"/>
    <property type="project" value="UniProtKB-EC"/>
</dbReference>
<dbReference type="RefSeq" id="XP_033464331.1">
    <property type="nucleotide sequence ID" value="XM_033600786.1"/>
</dbReference>
<dbReference type="PANTHER" id="PTHR12133">
    <property type="entry name" value="TRNA (ADENINE(58)-N(1))-METHYLTRANSFERASE"/>
    <property type="match status" value="1"/>
</dbReference>
<dbReference type="Gene3D" id="3.40.50.150">
    <property type="entry name" value="Vaccinia Virus protein VP39"/>
    <property type="match status" value="1"/>
</dbReference>
<evidence type="ECO:0000256" key="2">
    <source>
        <dbReference type="ARBA" id="ARBA00015963"/>
    </source>
</evidence>
<dbReference type="SUPFAM" id="SSF53335">
    <property type="entry name" value="S-adenosyl-L-methionine-dependent methyltransferases"/>
    <property type="match status" value="1"/>
</dbReference>
<reference evidence="5" key="2">
    <citation type="submission" date="2020-04" db="EMBL/GenBank/DDBJ databases">
        <authorList>
            <consortium name="NCBI Genome Project"/>
        </authorList>
    </citation>
    <scope>NUCLEOTIDE SEQUENCE</scope>
    <source>
        <strain evidence="5">CBS 342.82</strain>
    </source>
</reference>
<dbReference type="AlphaFoldDB" id="A0A6J3MH80"/>
<evidence type="ECO:0000313" key="4">
    <source>
        <dbReference type="Proteomes" id="UP000504637"/>
    </source>
</evidence>
<proteinExistence type="predicted"/>
<dbReference type="InterPro" id="IPR029063">
    <property type="entry name" value="SAM-dependent_MTases_sf"/>
</dbReference>
<dbReference type="PROSITE" id="PS51620">
    <property type="entry name" value="SAM_TRM61"/>
    <property type="match status" value="1"/>
</dbReference>
<protein>
    <recommendedName>
        <fullName evidence="2">tRNA (adenine(58)-N(1))-methyltransferase catalytic subunit TRM61</fullName>
        <ecNumber evidence="1">2.1.1.220</ecNumber>
    </recommendedName>
    <alternativeName>
        <fullName evidence="3">tRNA(m1A58)-methyltransferase subunit TRM61</fullName>
    </alternativeName>
</protein>
<evidence type="ECO:0000256" key="3">
    <source>
        <dbReference type="ARBA" id="ARBA00033309"/>
    </source>
</evidence>
<dbReference type="EC" id="2.1.1.220" evidence="1"/>
<evidence type="ECO:0000313" key="5">
    <source>
        <dbReference type="RefSeq" id="XP_033464331.1"/>
    </source>
</evidence>
<dbReference type="InterPro" id="IPR014816">
    <property type="entry name" value="tRNA_MeTrfase_Gcd14"/>
</dbReference>
<dbReference type="GeneID" id="54358586"/>